<dbReference type="InterPro" id="IPR050259">
    <property type="entry name" value="SDR"/>
</dbReference>
<dbReference type="CDD" id="cd05344">
    <property type="entry name" value="BKR_like_SDR_like"/>
    <property type="match status" value="1"/>
</dbReference>
<comment type="similarity">
    <text evidence="1">Belongs to the short-chain dehydrogenases/reductases (SDR) family.</text>
</comment>
<accession>A0A382G3W8</accession>
<dbReference type="EMBL" id="UINC01053136">
    <property type="protein sequence ID" value="SVB69294.1"/>
    <property type="molecule type" value="Genomic_DNA"/>
</dbReference>
<sequence>MELNLSDKIALVTAASQGLGKAAAIELAKEGCNLIICSSNKRKIEESARDIEKISNSKVTAITTDLRDSKQIDLLFNQINSEYGGVDIVVNNAGGPPISTFDSVSDEDWQKAFELTMMSALRVSRLALPHMKEQQWGRIINISSYSVKTPVTGLFISNSIRLGVLGWAKALSDEVAKNGITVNTVCPGSTRTERIEQLISNNAKKFGKSSKEAEEAIATSIPMGRIGEPEELAALITFLASEKSSYMTGLAIQVDGGATREYY</sequence>
<dbReference type="InterPro" id="IPR036291">
    <property type="entry name" value="NAD(P)-bd_dom_sf"/>
</dbReference>
<organism evidence="2">
    <name type="scientific">marine metagenome</name>
    <dbReference type="NCBI Taxonomy" id="408172"/>
    <lineage>
        <taxon>unclassified sequences</taxon>
        <taxon>metagenomes</taxon>
        <taxon>ecological metagenomes</taxon>
    </lineage>
</organism>
<dbReference type="AlphaFoldDB" id="A0A382G3W8"/>
<dbReference type="PRINTS" id="PR00081">
    <property type="entry name" value="GDHRDH"/>
</dbReference>
<dbReference type="Gene3D" id="3.40.50.720">
    <property type="entry name" value="NAD(P)-binding Rossmann-like Domain"/>
    <property type="match status" value="1"/>
</dbReference>
<evidence type="ECO:0000256" key="1">
    <source>
        <dbReference type="ARBA" id="ARBA00006484"/>
    </source>
</evidence>
<name>A0A382G3W8_9ZZZZ</name>
<reference evidence="2" key="1">
    <citation type="submission" date="2018-05" db="EMBL/GenBank/DDBJ databases">
        <authorList>
            <person name="Lanie J.A."/>
            <person name="Ng W.-L."/>
            <person name="Kazmierczak K.M."/>
            <person name="Andrzejewski T.M."/>
            <person name="Davidsen T.M."/>
            <person name="Wayne K.J."/>
            <person name="Tettelin H."/>
            <person name="Glass J.I."/>
            <person name="Rusch D."/>
            <person name="Podicherti R."/>
            <person name="Tsui H.-C.T."/>
            <person name="Winkler M.E."/>
        </authorList>
    </citation>
    <scope>NUCLEOTIDE SEQUENCE</scope>
</reference>
<evidence type="ECO:0008006" key="3">
    <source>
        <dbReference type="Google" id="ProtNLM"/>
    </source>
</evidence>
<dbReference type="InterPro" id="IPR002347">
    <property type="entry name" value="SDR_fam"/>
</dbReference>
<dbReference type="PRINTS" id="PR00080">
    <property type="entry name" value="SDRFAMILY"/>
</dbReference>
<dbReference type="PANTHER" id="PTHR42879">
    <property type="entry name" value="3-OXOACYL-(ACYL-CARRIER-PROTEIN) REDUCTASE"/>
    <property type="match status" value="1"/>
</dbReference>
<evidence type="ECO:0000313" key="2">
    <source>
        <dbReference type="EMBL" id="SVB69294.1"/>
    </source>
</evidence>
<dbReference type="Pfam" id="PF13561">
    <property type="entry name" value="adh_short_C2"/>
    <property type="match status" value="1"/>
</dbReference>
<dbReference type="PANTHER" id="PTHR42879:SF6">
    <property type="entry name" value="NADPH-DEPENDENT REDUCTASE BACG"/>
    <property type="match status" value="1"/>
</dbReference>
<proteinExistence type="inferred from homology"/>
<dbReference type="FunFam" id="3.40.50.720:FF:000084">
    <property type="entry name" value="Short-chain dehydrogenase reductase"/>
    <property type="match status" value="1"/>
</dbReference>
<dbReference type="SUPFAM" id="SSF51735">
    <property type="entry name" value="NAD(P)-binding Rossmann-fold domains"/>
    <property type="match status" value="1"/>
</dbReference>
<gene>
    <name evidence="2" type="ORF">METZ01_LOCUS222148</name>
</gene>
<protein>
    <recommendedName>
        <fullName evidence="3">3-oxoacyl-ACP reductase</fullName>
    </recommendedName>
</protein>